<organism evidence="1 2">
    <name type="scientific">Gossypium arboreum</name>
    <name type="common">Tree cotton</name>
    <name type="synonym">Gossypium nanking</name>
    <dbReference type="NCBI Taxonomy" id="29729"/>
    <lineage>
        <taxon>Eukaryota</taxon>
        <taxon>Viridiplantae</taxon>
        <taxon>Streptophyta</taxon>
        <taxon>Embryophyta</taxon>
        <taxon>Tracheophyta</taxon>
        <taxon>Spermatophyta</taxon>
        <taxon>Magnoliopsida</taxon>
        <taxon>eudicotyledons</taxon>
        <taxon>Gunneridae</taxon>
        <taxon>Pentapetalae</taxon>
        <taxon>rosids</taxon>
        <taxon>malvids</taxon>
        <taxon>Malvales</taxon>
        <taxon>Malvaceae</taxon>
        <taxon>Malvoideae</taxon>
        <taxon>Gossypium</taxon>
    </lineage>
</organism>
<sequence>MLEIPCRDIWPMRMKEDDCATMLKSPMC</sequence>
<evidence type="ECO:0000313" key="2">
    <source>
        <dbReference type="Proteomes" id="UP000032142"/>
    </source>
</evidence>
<protein>
    <submittedName>
        <fullName evidence="1">Uncharacterized protein</fullName>
    </submittedName>
</protein>
<reference evidence="2" key="1">
    <citation type="submission" date="2014-09" db="EMBL/GenBank/DDBJ databases">
        <authorList>
            <person name="Mudge J."/>
            <person name="Ramaraj T."/>
            <person name="Lindquist I.E."/>
            <person name="Bharti A.K."/>
            <person name="Sundararajan A."/>
            <person name="Cameron C.T."/>
            <person name="Woodward J.E."/>
            <person name="May G.D."/>
            <person name="Brubaker C."/>
            <person name="Broadhvest J."/>
            <person name="Wilkins T.A."/>
        </authorList>
    </citation>
    <scope>NUCLEOTIDE SEQUENCE</scope>
    <source>
        <strain evidence="2">cv. AKA8401</strain>
    </source>
</reference>
<name>A0A0B0PC11_GOSAR</name>
<evidence type="ECO:0000313" key="1">
    <source>
        <dbReference type="EMBL" id="KHG21899.1"/>
    </source>
</evidence>
<accession>A0A0B0PC11</accession>
<proteinExistence type="predicted"/>
<keyword evidence="2" id="KW-1185">Reference proteome</keyword>
<dbReference type="EMBL" id="KN420039">
    <property type="protein sequence ID" value="KHG21899.1"/>
    <property type="molecule type" value="Genomic_DNA"/>
</dbReference>
<dbReference type="AlphaFoldDB" id="A0A0B0PC11"/>
<dbReference type="Proteomes" id="UP000032142">
    <property type="component" value="Unassembled WGS sequence"/>
</dbReference>
<gene>
    <name evidence="1" type="ORF">F383_27347</name>
</gene>